<evidence type="ECO:0000313" key="5">
    <source>
        <dbReference type="EMBL" id="MBL0004762.1"/>
    </source>
</evidence>
<dbReference type="Proteomes" id="UP000886632">
    <property type="component" value="Unassembled WGS sequence"/>
</dbReference>
<gene>
    <name evidence="3" type="ORF">IPF40_05525</name>
    <name evidence="4" type="ORF">IPI13_06755</name>
    <name evidence="5" type="ORF">IPP00_12520</name>
</gene>
<evidence type="ECO:0000256" key="1">
    <source>
        <dbReference type="ARBA" id="ARBA00008164"/>
    </source>
</evidence>
<dbReference type="Pfam" id="PF01145">
    <property type="entry name" value="Band_7"/>
    <property type="match status" value="1"/>
</dbReference>
<evidence type="ECO:0000313" key="4">
    <source>
        <dbReference type="EMBL" id="MBK7272872.1"/>
    </source>
</evidence>
<reference evidence="6 7" key="1">
    <citation type="submission" date="2020-10" db="EMBL/GenBank/DDBJ databases">
        <title>Connecting structure to function with the recovery of over 1000 high-quality activated sludge metagenome-assembled genomes encoding full-length rRNA genes using long-read sequencing.</title>
        <authorList>
            <person name="Singleton C.M."/>
            <person name="Petriglieri F."/>
            <person name="Kristensen J.M."/>
            <person name="Kirkegaard R.H."/>
            <person name="Michaelsen T.Y."/>
            <person name="Andersen M.H."/>
            <person name="Karst S.M."/>
            <person name="Dueholm M.S."/>
            <person name="Nielsen P.H."/>
            <person name="Albertsen M."/>
        </authorList>
    </citation>
    <scope>NUCLEOTIDE SEQUENCE [LARGE SCALE GENOMIC DNA]</scope>
    <source>
        <strain evidence="3">AalE_18-Q3-R2-46_BAT3C.188</strain>
        <strain evidence="4">Ega_18-Q3-R5-49_MAXAC.001</strain>
        <strain evidence="5">Ribe_18-Q3-R11-54_MAXAC.001</strain>
    </source>
</reference>
<dbReference type="EMBL" id="JADKGK010000022">
    <property type="protein sequence ID" value="MBL0004762.1"/>
    <property type="molecule type" value="Genomic_DNA"/>
</dbReference>
<dbReference type="InterPro" id="IPR043202">
    <property type="entry name" value="Band-7_stomatin-like"/>
</dbReference>
<name>A0A934X5F7_9MICO</name>
<dbReference type="PANTHER" id="PTHR10264:SF83">
    <property type="entry name" value="BLL5629 PROTEIN"/>
    <property type="match status" value="1"/>
</dbReference>
<dbReference type="AlphaFoldDB" id="A0A934X5F7"/>
<evidence type="ECO:0000259" key="2">
    <source>
        <dbReference type="SMART" id="SM00244"/>
    </source>
</evidence>
<dbReference type="InterPro" id="IPR001107">
    <property type="entry name" value="Band_7"/>
</dbReference>
<accession>A0A934X5F7</accession>
<organism evidence="3 6">
    <name type="scientific">Candidatus Phosphoribacter hodrii</name>
    <dbReference type="NCBI Taxonomy" id="2953743"/>
    <lineage>
        <taxon>Bacteria</taxon>
        <taxon>Bacillati</taxon>
        <taxon>Actinomycetota</taxon>
        <taxon>Actinomycetes</taxon>
        <taxon>Micrococcales</taxon>
        <taxon>Dermatophilaceae</taxon>
        <taxon>Candidatus Phosphoribacter</taxon>
    </lineage>
</organism>
<dbReference type="GO" id="GO:0005886">
    <property type="term" value="C:plasma membrane"/>
    <property type="evidence" value="ECO:0007669"/>
    <property type="project" value="InterPro"/>
</dbReference>
<dbReference type="PRINTS" id="PR00721">
    <property type="entry name" value="STOMATIN"/>
</dbReference>
<dbReference type="SMART" id="SM00244">
    <property type="entry name" value="PHB"/>
    <property type="match status" value="1"/>
</dbReference>
<evidence type="ECO:0000313" key="7">
    <source>
        <dbReference type="Proteomes" id="UP000726105"/>
    </source>
</evidence>
<dbReference type="InterPro" id="IPR001972">
    <property type="entry name" value="Stomatin_HflK_fam"/>
</dbReference>
<sequence length="219" mass="23250">MFRITIPTRHAAVVYHAGRLVDVLPAGRTRRRWGHHYVLVDLRERQQVIPPQDIPTADGLGVRVSAVARWAITDPVAFLEVSQTPADTLHLATQLALREAVGALAAADLVVALRRLDVTAPVDAATRQVGIATLGVAVRDVVLPHDLRIATAEVVTARLRGAAALEAARAETAALRALANGARLLDEHPALAQLRLVQSAPPGTRLVLQLGGTPEPAGD</sequence>
<dbReference type="Gene3D" id="3.30.479.30">
    <property type="entry name" value="Band 7 domain"/>
    <property type="match status" value="1"/>
</dbReference>
<dbReference type="EMBL" id="JADIXZ010000004">
    <property type="protein sequence ID" value="MBK6300519.1"/>
    <property type="molecule type" value="Genomic_DNA"/>
</dbReference>
<dbReference type="SUPFAM" id="SSF117892">
    <property type="entry name" value="Band 7/SPFH domain"/>
    <property type="match status" value="1"/>
</dbReference>
<feature type="domain" description="Band 7" evidence="2">
    <location>
        <begin position="1"/>
        <end position="155"/>
    </location>
</feature>
<evidence type="ECO:0000313" key="3">
    <source>
        <dbReference type="EMBL" id="MBK6300519.1"/>
    </source>
</evidence>
<comment type="similarity">
    <text evidence="1">Belongs to the band 7/mec-2 family.</text>
</comment>
<dbReference type="EMBL" id="JADJIB010000002">
    <property type="protein sequence ID" value="MBK7272872.1"/>
    <property type="molecule type" value="Genomic_DNA"/>
</dbReference>
<protein>
    <submittedName>
        <fullName evidence="3">Slipin family protein</fullName>
    </submittedName>
</protein>
<dbReference type="PANTHER" id="PTHR10264">
    <property type="entry name" value="BAND 7 PROTEIN-RELATED"/>
    <property type="match status" value="1"/>
</dbReference>
<dbReference type="Proteomes" id="UP000726105">
    <property type="component" value="Unassembled WGS sequence"/>
</dbReference>
<proteinExistence type="inferred from homology"/>
<evidence type="ECO:0000313" key="6">
    <source>
        <dbReference type="Proteomes" id="UP000718281"/>
    </source>
</evidence>
<comment type="caution">
    <text evidence="3">The sequence shown here is derived from an EMBL/GenBank/DDBJ whole genome shotgun (WGS) entry which is preliminary data.</text>
</comment>
<dbReference type="Proteomes" id="UP000718281">
    <property type="component" value="Unassembled WGS sequence"/>
</dbReference>
<dbReference type="InterPro" id="IPR036013">
    <property type="entry name" value="Band_7/SPFH_dom_sf"/>
</dbReference>